<accession>A0A842HG86</accession>
<dbReference type="InterPro" id="IPR001029">
    <property type="entry name" value="Flagellin_N"/>
</dbReference>
<comment type="caution">
    <text evidence="3">The sequence shown here is derived from an EMBL/GenBank/DDBJ whole genome shotgun (WGS) entry which is preliminary data.</text>
</comment>
<dbReference type="RefSeq" id="WP_185676003.1">
    <property type="nucleotide sequence ID" value="NZ_JACHVB010000035.1"/>
</dbReference>
<feature type="domain" description="Flagellin N-terminal" evidence="2">
    <location>
        <begin position="3"/>
        <end position="136"/>
    </location>
</feature>
<dbReference type="PANTHER" id="PTHR42792">
    <property type="entry name" value="FLAGELLIN"/>
    <property type="match status" value="1"/>
</dbReference>
<protein>
    <recommendedName>
        <fullName evidence="2">Flagellin N-terminal domain-containing protein</fullName>
    </recommendedName>
</protein>
<evidence type="ECO:0000256" key="1">
    <source>
        <dbReference type="SAM" id="Coils"/>
    </source>
</evidence>
<reference evidence="3 4" key="1">
    <citation type="submission" date="2020-07" db="EMBL/GenBank/DDBJ databases">
        <authorList>
            <person name="Feng X."/>
        </authorList>
    </citation>
    <scope>NUCLEOTIDE SEQUENCE [LARGE SCALE GENOMIC DNA]</scope>
    <source>
        <strain evidence="3 4">JCM31066</strain>
    </source>
</reference>
<keyword evidence="4" id="KW-1185">Reference proteome</keyword>
<name>A0A842HG86_9BACT</name>
<dbReference type="AlphaFoldDB" id="A0A842HG86"/>
<proteinExistence type="predicted"/>
<dbReference type="Gene3D" id="1.20.1330.10">
    <property type="entry name" value="f41 fragment of flagellin, N-terminal domain"/>
    <property type="match status" value="1"/>
</dbReference>
<gene>
    <name evidence="3" type="ORF">H5P28_12290</name>
</gene>
<dbReference type="Pfam" id="PF00669">
    <property type="entry name" value="Flagellin_N"/>
    <property type="match status" value="1"/>
</dbReference>
<evidence type="ECO:0000313" key="4">
    <source>
        <dbReference type="Proteomes" id="UP000546464"/>
    </source>
</evidence>
<dbReference type="SUPFAM" id="SSF64518">
    <property type="entry name" value="Phase 1 flagellin"/>
    <property type="match status" value="1"/>
</dbReference>
<organism evidence="3 4">
    <name type="scientific">Ruficoccus amylovorans</name>
    <dbReference type="NCBI Taxonomy" id="1804625"/>
    <lineage>
        <taxon>Bacteria</taxon>
        <taxon>Pseudomonadati</taxon>
        <taxon>Verrucomicrobiota</taxon>
        <taxon>Opitutia</taxon>
        <taxon>Puniceicoccales</taxon>
        <taxon>Cerasicoccaceae</taxon>
        <taxon>Ruficoccus</taxon>
    </lineage>
</organism>
<dbReference type="Proteomes" id="UP000546464">
    <property type="component" value="Unassembled WGS sequence"/>
</dbReference>
<evidence type="ECO:0000313" key="3">
    <source>
        <dbReference type="EMBL" id="MBC2595038.1"/>
    </source>
</evidence>
<dbReference type="GO" id="GO:0005198">
    <property type="term" value="F:structural molecule activity"/>
    <property type="evidence" value="ECO:0007669"/>
    <property type="project" value="InterPro"/>
</dbReference>
<dbReference type="PANTHER" id="PTHR42792:SF1">
    <property type="entry name" value="FLAGELLAR HOOK-ASSOCIATED PROTEIN 3"/>
    <property type="match status" value="1"/>
</dbReference>
<feature type="coiled-coil region" evidence="1">
    <location>
        <begin position="2"/>
        <end position="29"/>
    </location>
</feature>
<keyword evidence="1" id="KW-0175">Coiled coil</keyword>
<dbReference type="InterPro" id="IPR001492">
    <property type="entry name" value="Flagellin"/>
</dbReference>
<evidence type="ECO:0000259" key="2">
    <source>
        <dbReference type="Pfam" id="PF00669"/>
    </source>
</evidence>
<sequence length="333" mass="35827">MRISYNQNNNQLIGQLSRLNQEQNRLQIQLSSGQRIQSAAEAPATADRVMGISSRKGQLQALSNNLNQARGVAEGALFAMEQLKSVADKAIGSLQRMAEMTDATELAGQASQMDQLLEQAIPLGNTDVDGQYVFGGGHASVPPYTVVRYQAGDVLVDATQPVDPATGLPPAQSGPVTVPDELVGRIAFVRFTGTAQAGQELTYRVGERSELSPFPDVTASQEQAAYFNRMIAARDAGFQEDHAALEGMADSLDDGQEALNLGMLETGTLINGIETLEGINASRFQQLEDTVSKELDIDLAETIVRFRNSQSAYEAALSSSSRIMGLSLLDYLR</sequence>
<dbReference type="GO" id="GO:0009288">
    <property type="term" value="C:bacterial-type flagellum"/>
    <property type="evidence" value="ECO:0007669"/>
    <property type="project" value="InterPro"/>
</dbReference>
<dbReference type="EMBL" id="JACHVB010000035">
    <property type="protein sequence ID" value="MBC2595038.1"/>
    <property type="molecule type" value="Genomic_DNA"/>
</dbReference>